<keyword evidence="3" id="KW-1185">Reference proteome</keyword>
<gene>
    <name evidence="2" type="ORF">NDU88_001142</name>
</gene>
<comment type="caution">
    <text evidence="2">The sequence shown here is derived from an EMBL/GenBank/DDBJ whole genome shotgun (WGS) entry which is preliminary data.</text>
</comment>
<evidence type="ECO:0000313" key="2">
    <source>
        <dbReference type="EMBL" id="KAJ1197280.1"/>
    </source>
</evidence>
<name>A0AAV7VAH6_PLEWA</name>
<protein>
    <submittedName>
        <fullName evidence="2">Uncharacterized protein</fullName>
    </submittedName>
</protein>
<organism evidence="2 3">
    <name type="scientific">Pleurodeles waltl</name>
    <name type="common">Iberian ribbed newt</name>
    <dbReference type="NCBI Taxonomy" id="8319"/>
    <lineage>
        <taxon>Eukaryota</taxon>
        <taxon>Metazoa</taxon>
        <taxon>Chordata</taxon>
        <taxon>Craniata</taxon>
        <taxon>Vertebrata</taxon>
        <taxon>Euteleostomi</taxon>
        <taxon>Amphibia</taxon>
        <taxon>Batrachia</taxon>
        <taxon>Caudata</taxon>
        <taxon>Salamandroidea</taxon>
        <taxon>Salamandridae</taxon>
        <taxon>Pleurodelinae</taxon>
        <taxon>Pleurodeles</taxon>
    </lineage>
</organism>
<dbReference type="EMBL" id="JANPWB010000003">
    <property type="protein sequence ID" value="KAJ1197280.1"/>
    <property type="molecule type" value="Genomic_DNA"/>
</dbReference>
<evidence type="ECO:0000256" key="1">
    <source>
        <dbReference type="SAM" id="MobiDB-lite"/>
    </source>
</evidence>
<accession>A0AAV7VAH6</accession>
<evidence type="ECO:0000313" key="3">
    <source>
        <dbReference type="Proteomes" id="UP001066276"/>
    </source>
</evidence>
<sequence length="170" mass="17543">MASGRSRVGKTEGWDLELSQLLKLVLAKLVDEEGCESSGSESEKEEARVLGYSPDSQGPPSADPQGACAMLADIRRSLMALSSVPPGGMACQFQANSSPSIAAVPAQAPHTPPIVPMAPVQLSSSAQGQPSDSYDSTAQALLSVAQLLSKLNVPPNPVPPTTPHGCLLMP</sequence>
<reference evidence="2" key="1">
    <citation type="journal article" date="2022" name="bioRxiv">
        <title>Sequencing and chromosome-scale assembly of the giantPleurodeles waltlgenome.</title>
        <authorList>
            <person name="Brown T."/>
            <person name="Elewa A."/>
            <person name="Iarovenko S."/>
            <person name="Subramanian E."/>
            <person name="Araus A.J."/>
            <person name="Petzold A."/>
            <person name="Susuki M."/>
            <person name="Suzuki K.-i.T."/>
            <person name="Hayashi T."/>
            <person name="Toyoda A."/>
            <person name="Oliveira C."/>
            <person name="Osipova E."/>
            <person name="Leigh N.D."/>
            <person name="Simon A."/>
            <person name="Yun M.H."/>
        </authorList>
    </citation>
    <scope>NUCLEOTIDE SEQUENCE</scope>
    <source>
        <strain evidence="2">20211129_DDA</strain>
        <tissue evidence="2">Liver</tissue>
    </source>
</reference>
<dbReference type="AlphaFoldDB" id="A0AAV7VAH6"/>
<proteinExistence type="predicted"/>
<feature type="region of interest" description="Disordered" evidence="1">
    <location>
        <begin position="33"/>
        <end position="66"/>
    </location>
</feature>
<dbReference type="Proteomes" id="UP001066276">
    <property type="component" value="Chromosome 2_1"/>
</dbReference>